<dbReference type="OrthoDB" id="9815356at2"/>
<dbReference type="PANTHER" id="PTHR42910:SF1">
    <property type="entry name" value="MAJOR FACILITATOR SUPERFAMILY (MFS) PROFILE DOMAIN-CONTAINING PROTEIN"/>
    <property type="match status" value="1"/>
</dbReference>
<dbReference type="EMBL" id="FNSD01000001">
    <property type="protein sequence ID" value="SEB77466.1"/>
    <property type="molecule type" value="Genomic_DNA"/>
</dbReference>
<keyword evidence="3 4" id="KW-0472">Membrane</keyword>
<organism evidence="6 7">
    <name type="scientific">Terriglobus roseus</name>
    <dbReference type="NCBI Taxonomy" id="392734"/>
    <lineage>
        <taxon>Bacteria</taxon>
        <taxon>Pseudomonadati</taxon>
        <taxon>Acidobacteriota</taxon>
        <taxon>Terriglobia</taxon>
        <taxon>Terriglobales</taxon>
        <taxon>Acidobacteriaceae</taxon>
        <taxon>Terriglobus</taxon>
    </lineage>
</organism>
<evidence type="ECO:0000256" key="3">
    <source>
        <dbReference type="ARBA" id="ARBA00023136"/>
    </source>
</evidence>
<dbReference type="Proteomes" id="UP000182409">
    <property type="component" value="Unassembled WGS sequence"/>
</dbReference>
<feature type="transmembrane region" description="Helical" evidence="4">
    <location>
        <begin position="228"/>
        <end position="250"/>
    </location>
</feature>
<accession>A0A1H4M393</accession>
<dbReference type="Gene3D" id="1.20.1250.20">
    <property type="entry name" value="MFS general substrate transporter like domains"/>
    <property type="match status" value="1"/>
</dbReference>
<proteinExistence type="predicted"/>
<feature type="transmembrane region" description="Helical" evidence="4">
    <location>
        <begin position="321"/>
        <end position="342"/>
    </location>
</feature>
<evidence type="ECO:0000259" key="5">
    <source>
        <dbReference type="PROSITE" id="PS50850"/>
    </source>
</evidence>
<feature type="transmembrane region" description="Helical" evidence="4">
    <location>
        <begin position="12"/>
        <end position="32"/>
    </location>
</feature>
<protein>
    <submittedName>
        <fullName evidence="6">Predicted arabinose efflux permease, MFS family</fullName>
    </submittedName>
</protein>
<dbReference type="PANTHER" id="PTHR42910">
    <property type="entry name" value="TRANSPORTER SCO4007-RELATED"/>
    <property type="match status" value="1"/>
</dbReference>
<feature type="transmembrane region" description="Helical" evidence="4">
    <location>
        <begin position="44"/>
        <end position="69"/>
    </location>
</feature>
<feature type="transmembrane region" description="Helical" evidence="4">
    <location>
        <begin position="287"/>
        <end position="306"/>
    </location>
</feature>
<dbReference type="RefSeq" id="WP_074653459.1">
    <property type="nucleotide sequence ID" value="NZ_FNSD01000001.1"/>
</dbReference>
<evidence type="ECO:0000256" key="1">
    <source>
        <dbReference type="ARBA" id="ARBA00022692"/>
    </source>
</evidence>
<dbReference type="InterPro" id="IPR020846">
    <property type="entry name" value="MFS_dom"/>
</dbReference>
<keyword evidence="1 4" id="KW-0812">Transmembrane</keyword>
<evidence type="ECO:0000256" key="2">
    <source>
        <dbReference type="ARBA" id="ARBA00022989"/>
    </source>
</evidence>
<feature type="transmembrane region" description="Helical" evidence="4">
    <location>
        <begin position="81"/>
        <end position="99"/>
    </location>
</feature>
<evidence type="ECO:0000313" key="7">
    <source>
        <dbReference type="Proteomes" id="UP000182409"/>
    </source>
</evidence>
<dbReference type="CDD" id="cd17324">
    <property type="entry name" value="MFS_NepI_like"/>
    <property type="match status" value="1"/>
</dbReference>
<feature type="transmembrane region" description="Helical" evidence="4">
    <location>
        <begin position="138"/>
        <end position="160"/>
    </location>
</feature>
<reference evidence="6 7" key="1">
    <citation type="submission" date="2016-10" db="EMBL/GenBank/DDBJ databases">
        <authorList>
            <person name="de Groot N.N."/>
        </authorList>
    </citation>
    <scope>NUCLEOTIDE SEQUENCE [LARGE SCALE GENOMIC DNA]</scope>
    <source>
        <strain evidence="6 7">AB35.6</strain>
    </source>
</reference>
<feature type="transmembrane region" description="Helical" evidence="4">
    <location>
        <begin position="363"/>
        <end position="380"/>
    </location>
</feature>
<dbReference type="SUPFAM" id="SSF103473">
    <property type="entry name" value="MFS general substrate transporter"/>
    <property type="match status" value="1"/>
</dbReference>
<dbReference type="PROSITE" id="PS50850">
    <property type="entry name" value="MFS"/>
    <property type="match status" value="1"/>
</dbReference>
<name>A0A1H4M393_9BACT</name>
<evidence type="ECO:0000313" key="6">
    <source>
        <dbReference type="EMBL" id="SEB77466.1"/>
    </source>
</evidence>
<evidence type="ECO:0000256" key="4">
    <source>
        <dbReference type="SAM" id="Phobius"/>
    </source>
</evidence>
<dbReference type="InterPro" id="IPR011701">
    <property type="entry name" value="MFS"/>
</dbReference>
<feature type="domain" description="Major facilitator superfamily (MFS) profile" evidence="5">
    <location>
        <begin position="12"/>
        <end position="412"/>
    </location>
</feature>
<feature type="transmembrane region" description="Helical" evidence="4">
    <location>
        <begin position="256"/>
        <end position="275"/>
    </location>
</feature>
<feature type="transmembrane region" description="Helical" evidence="4">
    <location>
        <begin position="386"/>
        <end position="405"/>
    </location>
</feature>
<dbReference type="Pfam" id="PF07690">
    <property type="entry name" value="MFS_1"/>
    <property type="match status" value="1"/>
</dbReference>
<keyword evidence="2 4" id="KW-1133">Transmembrane helix</keyword>
<dbReference type="AlphaFoldDB" id="A0A1H4M393"/>
<feature type="transmembrane region" description="Helical" evidence="4">
    <location>
        <begin position="172"/>
        <end position="192"/>
    </location>
</feature>
<dbReference type="InterPro" id="IPR036259">
    <property type="entry name" value="MFS_trans_sf"/>
</dbReference>
<gene>
    <name evidence="6" type="ORF">SAMN05443244_1804</name>
</gene>
<sequence>MQHEAPPDTTKPHAHLGFLGLCCGVGVSTIYLCQPLLPEMGATFGVNAAAAGQVGVATQVGYALGMLSFTPLGDTLERRKLIMRMFAMVSVALLLQACAPSLPLLLLLSATSGAMACVTHIVLPIAPDLAAPRERGKAIGVVMTGLLSGVLLARTFAGWVSELAAHMTSRIASWRVVFLVAALVSAALVPAIKRLMPELPPKEKLTYGEAMRSLWDLLREEPLLRESCIVGALSFGTFSAFWNTFAFVMASHGQGAAVTGTFGLVAAAGAAVASTAGKLSDRRGPRFVLSVGLGILAMSYVGIYLTERVATHAQVAGHLHLWPYLLTLGAVVILMDIGMQGMQLGNQSRIFALRPAARSRINTIYMTCYFVGGAIASALSPILWQHYGIGGICGLELVFILLAIWRHATGRPVPRHVSRADVPMLPVE</sequence>
<dbReference type="GO" id="GO:0022857">
    <property type="term" value="F:transmembrane transporter activity"/>
    <property type="evidence" value="ECO:0007669"/>
    <property type="project" value="InterPro"/>
</dbReference>